<dbReference type="Proteomes" id="UP000298616">
    <property type="component" value="Chromosome"/>
</dbReference>
<sequence>MDVIIDGTNHLIENLVSWGYRQLDGRTSEISSVKPSDLIDSTADIYKISLDDKGLILENKISNSLELNTDKDILLFVFRNLIHNAIKFSFEGRIVIEHQETEEEHIFSVTDSGTGISPKVLKNINTNEILNSVKGTKGEKGSGLGIFLCRKFLNILNGNIIYESVESYGTKVKMVLKK</sequence>
<dbReference type="OrthoDB" id="9757990at2"/>
<evidence type="ECO:0000256" key="4">
    <source>
        <dbReference type="ARBA" id="ARBA00022679"/>
    </source>
</evidence>
<feature type="domain" description="Histidine kinase" evidence="7">
    <location>
        <begin position="1"/>
        <end position="178"/>
    </location>
</feature>
<dbReference type="PANTHER" id="PTHR45453">
    <property type="entry name" value="PHOSPHATE REGULON SENSOR PROTEIN PHOR"/>
    <property type="match status" value="1"/>
</dbReference>
<name>A0A4D7K7N2_9BACT</name>
<evidence type="ECO:0000256" key="6">
    <source>
        <dbReference type="ARBA" id="ARBA00023012"/>
    </source>
</evidence>
<keyword evidence="9" id="KW-1185">Reference proteome</keyword>
<dbReference type="AlphaFoldDB" id="A0A4D7K7N2"/>
<dbReference type="KEGG" id="fpf:DCC35_11680"/>
<dbReference type="Gene3D" id="3.30.565.10">
    <property type="entry name" value="Histidine kinase-like ATPase, C-terminal domain"/>
    <property type="match status" value="1"/>
</dbReference>
<evidence type="ECO:0000313" key="8">
    <source>
        <dbReference type="EMBL" id="QCK15358.1"/>
    </source>
</evidence>
<dbReference type="EMBL" id="CP028923">
    <property type="protein sequence ID" value="QCK15358.1"/>
    <property type="molecule type" value="Genomic_DNA"/>
</dbReference>
<dbReference type="PANTHER" id="PTHR45453:SF1">
    <property type="entry name" value="PHOSPHATE REGULON SENSOR PROTEIN PHOR"/>
    <property type="match status" value="1"/>
</dbReference>
<evidence type="ECO:0000256" key="2">
    <source>
        <dbReference type="ARBA" id="ARBA00012438"/>
    </source>
</evidence>
<dbReference type="SUPFAM" id="SSF55874">
    <property type="entry name" value="ATPase domain of HSP90 chaperone/DNA topoisomerase II/histidine kinase"/>
    <property type="match status" value="1"/>
</dbReference>
<evidence type="ECO:0000256" key="1">
    <source>
        <dbReference type="ARBA" id="ARBA00000085"/>
    </source>
</evidence>
<reference evidence="8 9" key="1">
    <citation type="submission" date="2018-04" db="EMBL/GenBank/DDBJ databases">
        <title>Complete genome uncultured novel isolate.</title>
        <authorList>
            <person name="Merlino G."/>
        </authorList>
    </citation>
    <scope>NUCLEOTIDE SEQUENCE [LARGE SCALE GENOMIC DNA]</scope>
    <source>
        <strain evidence="9">R1DC9</strain>
    </source>
</reference>
<gene>
    <name evidence="8" type="ORF">DCC35_11680</name>
</gene>
<keyword evidence="6" id="KW-0902">Two-component regulatory system</keyword>
<organism evidence="8 9">
    <name type="scientific">Mangrovivirga cuniculi</name>
    <dbReference type="NCBI Taxonomy" id="2715131"/>
    <lineage>
        <taxon>Bacteria</taxon>
        <taxon>Pseudomonadati</taxon>
        <taxon>Bacteroidota</taxon>
        <taxon>Cytophagia</taxon>
        <taxon>Cytophagales</taxon>
        <taxon>Mangrovivirgaceae</taxon>
        <taxon>Mangrovivirga</taxon>
    </lineage>
</organism>
<keyword evidence="4" id="KW-0808">Transferase</keyword>
<dbReference type="Pfam" id="PF02518">
    <property type="entry name" value="HATPase_c"/>
    <property type="match status" value="1"/>
</dbReference>
<comment type="catalytic activity">
    <reaction evidence="1">
        <text>ATP + protein L-histidine = ADP + protein N-phospho-L-histidine.</text>
        <dbReference type="EC" id="2.7.13.3"/>
    </reaction>
</comment>
<evidence type="ECO:0000313" key="9">
    <source>
        <dbReference type="Proteomes" id="UP000298616"/>
    </source>
</evidence>
<dbReference type="PROSITE" id="PS50109">
    <property type="entry name" value="HIS_KIN"/>
    <property type="match status" value="1"/>
</dbReference>
<dbReference type="GO" id="GO:0004721">
    <property type="term" value="F:phosphoprotein phosphatase activity"/>
    <property type="evidence" value="ECO:0007669"/>
    <property type="project" value="TreeGrafter"/>
</dbReference>
<dbReference type="PRINTS" id="PR00344">
    <property type="entry name" value="BCTRLSENSOR"/>
</dbReference>
<evidence type="ECO:0000259" key="7">
    <source>
        <dbReference type="PROSITE" id="PS50109"/>
    </source>
</evidence>
<dbReference type="GO" id="GO:0016036">
    <property type="term" value="P:cellular response to phosphate starvation"/>
    <property type="evidence" value="ECO:0007669"/>
    <property type="project" value="TreeGrafter"/>
</dbReference>
<dbReference type="InterPro" id="IPR036890">
    <property type="entry name" value="HATPase_C_sf"/>
</dbReference>
<keyword evidence="3" id="KW-0597">Phosphoprotein</keyword>
<dbReference type="RefSeq" id="WP_137090955.1">
    <property type="nucleotide sequence ID" value="NZ_CP028923.1"/>
</dbReference>
<dbReference type="InterPro" id="IPR005467">
    <property type="entry name" value="His_kinase_dom"/>
</dbReference>
<dbReference type="InterPro" id="IPR050351">
    <property type="entry name" value="BphY/WalK/GraS-like"/>
</dbReference>
<dbReference type="GO" id="GO:0000155">
    <property type="term" value="F:phosphorelay sensor kinase activity"/>
    <property type="evidence" value="ECO:0007669"/>
    <property type="project" value="TreeGrafter"/>
</dbReference>
<dbReference type="SMART" id="SM00387">
    <property type="entry name" value="HATPase_c"/>
    <property type="match status" value="1"/>
</dbReference>
<dbReference type="GO" id="GO:0005886">
    <property type="term" value="C:plasma membrane"/>
    <property type="evidence" value="ECO:0007669"/>
    <property type="project" value="TreeGrafter"/>
</dbReference>
<dbReference type="InterPro" id="IPR003594">
    <property type="entry name" value="HATPase_dom"/>
</dbReference>
<protein>
    <recommendedName>
        <fullName evidence="2">histidine kinase</fullName>
        <ecNumber evidence="2">2.7.13.3</ecNumber>
    </recommendedName>
</protein>
<evidence type="ECO:0000256" key="5">
    <source>
        <dbReference type="ARBA" id="ARBA00022777"/>
    </source>
</evidence>
<keyword evidence="5" id="KW-0418">Kinase</keyword>
<dbReference type="InterPro" id="IPR004358">
    <property type="entry name" value="Sig_transdc_His_kin-like_C"/>
</dbReference>
<dbReference type="CDD" id="cd00075">
    <property type="entry name" value="HATPase"/>
    <property type="match status" value="1"/>
</dbReference>
<accession>A0A4D7K7N2</accession>
<evidence type="ECO:0000256" key="3">
    <source>
        <dbReference type="ARBA" id="ARBA00022553"/>
    </source>
</evidence>
<proteinExistence type="predicted"/>
<dbReference type="EC" id="2.7.13.3" evidence="2"/>